<dbReference type="InterPro" id="IPR007863">
    <property type="entry name" value="Peptidase_M16_C"/>
</dbReference>
<organism evidence="7 8">
    <name type="scientific">Candidatus Magnetominusculus xianensis</name>
    <dbReference type="NCBI Taxonomy" id="1748249"/>
    <lineage>
        <taxon>Bacteria</taxon>
        <taxon>Pseudomonadati</taxon>
        <taxon>Nitrospirota</taxon>
        <taxon>Nitrospiria</taxon>
        <taxon>Nitrospirales</taxon>
        <taxon>Nitrospiraceae</taxon>
        <taxon>Candidatus Magnetominusculus</taxon>
    </lineage>
</organism>
<dbReference type="PANTHER" id="PTHR11851">
    <property type="entry name" value="METALLOPROTEASE"/>
    <property type="match status" value="1"/>
</dbReference>
<dbReference type="PROSITE" id="PS00143">
    <property type="entry name" value="INSULINASE"/>
    <property type="match status" value="1"/>
</dbReference>
<evidence type="ECO:0000259" key="5">
    <source>
        <dbReference type="Pfam" id="PF00675"/>
    </source>
</evidence>
<keyword evidence="4" id="KW-0732">Signal</keyword>
<comment type="similarity">
    <text evidence="2 3">Belongs to the peptidase M16 family.</text>
</comment>
<feature type="signal peptide" evidence="4">
    <location>
        <begin position="1"/>
        <end position="18"/>
    </location>
</feature>
<dbReference type="Pfam" id="PF05193">
    <property type="entry name" value="Peptidase_M16_C"/>
    <property type="match status" value="1"/>
</dbReference>
<feature type="chain" id="PRO_5045478334" evidence="4">
    <location>
        <begin position="19"/>
        <end position="441"/>
    </location>
</feature>
<feature type="domain" description="Peptidase M16 C-terminal" evidence="6">
    <location>
        <begin position="198"/>
        <end position="373"/>
    </location>
</feature>
<evidence type="ECO:0000256" key="1">
    <source>
        <dbReference type="ARBA" id="ARBA00001947"/>
    </source>
</evidence>
<dbReference type="Proteomes" id="UP000060487">
    <property type="component" value="Unassembled WGS sequence"/>
</dbReference>
<evidence type="ECO:0000256" key="3">
    <source>
        <dbReference type="RuleBase" id="RU004447"/>
    </source>
</evidence>
<accession>A0ABR5SFP3</accession>
<evidence type="ECO:0000259" key="6">
    <source>
        <dbReference type="Pfam" id="PF05193"/>
    </source>
</evidence>
<sequence length="441" mass="49362">MKRILLILICVLVPASCTQPVTVQKDSSQAVSGIKDYRLNNGLKVLISEDHKAPVASFQIWYNVGSINETQGKTGLSHFLEHMMFKGTQKYGSKVFSNLVQKNGGVDNAGTTRDFTVYYQNLASDRINLSVEMEADRMINLFLKSEDVESEKKVVMEERRMRIEDDPEDFLLEQVTAKAFTTHPYHNPVIGWMGDIASLSREDLMRYYKTYYAPNNAVIVVTGDVNSDEIMKLVTKHFGGIPSAPVKALSVPTEPVQKEQRRLTVKKQAKLPLIIIAYHVPSVPHTDAYALDVLSQIFSGKSGRLYQSIVKKEKLAINAFANYSGIHKDAYLFYWGGTPAADINKLETAMFKEIEGITAAPPTEREVKKAKNQIEATFVMGQDSLFFQGELLGMFELLGSWRLKDKYLDGVAKVTPADVQAVAKKYFTPQNSTVGILIPEE</sequence>
<feature type="domain" description="Peptidase M16 N-terminal" evidence="5">
    <location>
        <begin position="44"/>
        <end position="190"/>
    </location>
</feature>
<dbReference type="PANTHER" id="PTHR11851:SF49">
    <property type="entry name" value="MITOCHONDRIAL-PROCESSING PEPTIDASE SUBUNIT ALPHA"/>
    <property type="match status" value="1"/>
</dbReference>
<dbReference type="Gene3D" id="3.30.830.10">
    <property type="entry name" value="Metalloenzyme, LuxS/M16 peptidase-like"/>
    <property type="match status" value="2"/>
</dbReference>
<comment type="cofactor">
    <cofactor evidence="1">
        <name>Zn(2+)</name>
        <dbReference type="ChEBI" id="CHEBI:29105"/>
    </cofactor>
</comment>
<dbReference type="Pfam" id="PF00675">
    <property type="entry name" value="Peptidase_M16"/>
    <property type="match status" value="1"/>
</dbReference>
<evidence type="ECO:0000313" key="8">
    <source>
        <dbReference type="Proteomes" id="UP000060487"/>
    </source>
</evidence>
<dbReference type="InterPro" id="IPR050361">
    <property type="entry name" value="MPP/UQCRC_Complex"/>
</dbReference>
<evidence type="ECO:0000256" key="4">
    <source>
        <dbReference type="SAM" id="SignalP"/>
    </source>
</evidence>
<dbReference type="InterPro" id="IPR011249">
    <property type="entry name" value="Metalloenz_LuxS/M16"/>
</dbReference>
<reference evidence="7 8" key="1">
    <citation type="submission" date="2015-11" db="EMBL/GenBank/DDBJ databases">
        <authorList>
            <person name="Lin W."/>
        </authorList>
    </citation>
    <scope>NUCLEOTIDE SEQUENCE [LARGE SCALE GENOMIC DNA]</scope>
    <source>
        <strain evidence="7 8">HCH-1</strain>
    </source>
</reference>
<evidence type="ECO:0000256" key="2">
    <source>
        <dbReference type="ARBA" id="ARBA00007261"/>
    </source>
</evidence>
<keyword evidence="7" id="KW-0378">Hydrolase</keyword>
<dbReference type="GO" id="GO:0004222">
    <property type="term" value="F:metalloendopeptidase activity"/>
    <property type="evidence" value="ECO:0007669"/>
    <property type="project" value="UniProtKB-EC"/>
</dbReference>
<dbReference type="EMBL" id="LNQR01000056">
    <property type="protein sequence ID" value="KWT86761.1"/>
    <property type="molecule type" value="Genomic_DNA"/>
</dbReference>
<evidence type="ECO:0000313" key="7">
    <source>
        <dbReference type="EMBL" id="KWT86761.1"/>
    </source>
</evidence>
<protein>
    <submittedName>
        <fullName evidence="7">Peptidase M16</fullName>
        <ecNumber evidence="7">3.4.24.55</ecNumber>
    </submittedName>
</protein>
<dbReference type="EC" id="3.4.24.55" evidence="7"/>
<dbReference type="InterPro" id="IPR001431">
    <property type="entry name" value="Pept_M16_Zn_BS"/>
</dbReference>
<dbReference type="InterPro" id="IPR011765">
    <property type="entry name" value="Pept_M16_N"/>
</dbReference>
<comment type="caution">
    <text evidence="7">The sequence shown here is derived from an EMBL/GenBank/DDBJ whole genome shotgun (WGS) entry which is preliminary data.</text>
</comment>
<dbReference type="SUPFAM" id="SSF63411">
    <property type="entry name" value="LuxS/MPP-like metallohydrolase"/>
    <property type="match status" value="2"/>
</dbReference>
<gene>
    <name evidence="7" type="ORF">ASN18_1484</name>
</gene>
<name>A0ABR5SFP3_9BACT</name>
<keyword evidence="8" id="KW-1185">Reference proteome</keyword>
<dbReference type="RefSeq" id="WP_085052107.1">
    <property type="nucleotide sequence ID" value="NZ_LNQR01000056.1"/>
</dbReference>
<proteinExistence type="inferred from homology"/>